<dbReference type="GeneID" id="117674220"/>
<name>A0ABM3ZA67_PANGU</name>
<dbReference type="RefSeq" id="XP_060545271.1">
    <property type="nucleotide sequence ID" value="XM_060689288.1"/>
</dbReference>
<feature type="region of interest" description="Disordered" evidence="1">
    <location>
        <begin position="1"/>
        <end position="137"/>
    </location>
</feature>
<evidence type="ECO:0000313" key="3">
    <source>
        <dbReference type="RefSeq" id="XP_060545271.1"/>
    </source>
</evidence>
<feature type="compositionally biased region" description="Acidic residues" evidence="1">
    <location>
        <begin position="65"/>
        <end position="81"/>
    </location>
</feature>
<dbReference type="Proteomes" id="UP001652622">
    <property type="component" value="Unplaced"/>
</dbReference>
<evidence type="ECO:0000313" key="2">
    <source>
        <dbReference type="Proteomes" id="UP001652622"/>
    </source>
</evidence>
<organism evidence="2 3">
    <name type="scientific">Pantherophis guttatus</name>
    <name type="common">Corn snake</name>
    <name type="synonym">Elaphe guttata</name>
    <dbReference type="NCBI Taxonomy" id="94885"/>
    <lineage>
        <taxon>Eukaryota</taxon>
        <taxon>Metazoa</taxon>
        <taxon>Chordata</taxon>
        <taxon>Craniata</taxon>
        <taxon>Vertebrata</taxon>
        <taxon>Euteleostomi</taxon>
        <taxon>Lepidosauria</taxon>
        <taxon>Squamata</taxon>
        <taxon>Bifurcata</taxon>
        <taxon>Unidentata</taxon>
        <taxon>Episquamata</taxon>
        <taxon>Toxicofera</taxon>
        <taxon>Serpentes</taxon>
        <taxon>Colubroidea</taxon>
        <taxon>Colubridae</taxon>
        <taxon>Colubrinae</taxon>
        <taxon>Pantherophis</taxon>
    </lineage>
</organism>
<feature type="compositionally biased region" description="Low complexity" evidence="1">
    <location>
        <begin position="85"/>
        <end position="98"/>
    </location>
</feature>
<sequence length="137" mass="14550">MGTGSSREGKARNFSPPRHWRGPGSGRASHGAPSRQGLADDGEEAYARAVSRTPPLVPSLQIEQPDSDSELLDQVLEECEEDGPRLLPTAAPRRPLCRGSGDCYSRPAEGGGEEIGGQREAAEVASQEARETGQDIL</sequence>
<accession>A0ABM3ZA67</accession>
<proteinExistence type="predicted"/>
<keyword evidence="2" id="KW-1185">Reference proteome</keyword>
<protein>
    <submittedName>
        <fullName evidence="3">Cystin-1 isoform X2</fullName>
    </submittedName>
</protein>
<feature type="compositionally biased region" description="Basic and acidic residues" evidence="1">
    <location>
        <begin position="116"/>
        <end position="137"/>
    </location>
</feature>
<reference evidence="3" key="1">
    <citation type="submission" date="2025-08" db="UniProtKB">
        <authorList>
            <consortium name="RefSeq"/>
        </authorList>
    </citation>
    <scope>IDENTIFICATION</scope>
    <source>
        <tissue evidence="3">Blood</tissue>
    </source>
</reference>
<evidence type="ECO:0000256" key="1">
    <source>
        <dbReference type="SAM" id="MobiDB-lite"/>
    </source>
</evidence>
<gene>
    <name evidence="3" type="primary">CYS1</name>
</gene>